<dbReference type="InterPro" id="IPR050269">
    <property type="entry name" value="ComplexI_Subunit6"/>
</dbReference>
<dbReference type="PANTHER" id="PTHR11435">
    <property type="entry name" value="NADH UBIQUINONE OXIDOREDUCTASE SUBUNIT ND6"/>
    <property type="match status" value="1"/>
</dbReference>
<sequence>MTYMLCLSILGLFVGLIAVSANPSPYFAAFGLVLSAVSGCLMLVFLGVSFLSLVLMLVYLGGMLVVFAYSASLAADPYPKAWGDLSVVLYMIIYFLVLVLMYLINYNLGVEVIFSWDLTCFLGVGNDWGGVGEMYLGGGLLLFISGWVLLLTLFVVLSITRGLSLGSLRAV</sequence>
<evidence type="ECO:0000313" key="19">
    <source>
        <dbReference type="EMBL" id="AOW71024.1"/>
    </source>
</evidence>
<dbReference type="EMBL" id="KU904487">
    <property type="protein sequence ID" value="AOW71037.1"/>
    <property type="molecule type" value="Genomic_DNA"/>
</dbReference>
<accession>A0A343A0F2</accession>
<evidence type="ECO:0000256" key="7">
    <source>
        <dbReference type="ARBA" id="ARBA00022692"/>
    </source>
</evidence>
<name>A0A343A0F2_SIRIN</name>
<evidence type="ECO:0000313" key="18">
    <source>
        <dbReference type="EMBL" id="AOW70985.1"/>
    </source>
</evidence>
<reference evidence="18" key="1">
    <citation type="submission" date="2016-03" db="EMBL/GenBank/DDBJ databases">
        <title>mtDNA species identification for the South Texas siren.</title>
        <authorList>
            <person name="LaFortune T.C."/>
            <person name="Kline R.J."/>
        </authorList>
    </citation>
    <scope>NUCLEOTIDE SEQUENCE</scope>
    <source>
        <strain evidence="17">2</strain>
        <strain evidence="18">3</strain>
        <strain evidence="19">6</strain>
        <strain evidence="20">7</strain>
    </source>
</reference>
<evidence type="ECO:0000256" key="10">
    <source>
        <dbReference type="ARBA" id="ARBA00022989"/>
    </source>
</evidence>
<comment type="catalytic activity">
    <reaction evidence="14 15">
        <text>a ubiquinone + NADH + 5 H(+)(in) = a ubiquinol + NAD(+) + 4 H(+)(out)</text>
        <dbReference type="Rhea" id="RHEA:29091"/>
        <dbReference type="Rhea" id="RHEA-COMP:9565"/>
        <dbReference type="Rhea" id="RHEA-COMP:9566"/>
        <dbReference type="ChEBI" id="CHEBI:15378"/>
        <dbReference type="ChEBI" id="CHEBI:16389"/>
        <dbReference type="ChEBI" id="CHEBI:17976"/>
        <dbReference type="ChEBI" id="CHEBI:57540"/>
        <dbReference type="ChEBI" id="CHEBI:57945"/>
        <dbReference type="EC" id="7.1.1.2"/>
    </reaction>
</comment>
<keyword evidence="13 15" id="KW-0472">Membrane</keyword>
<feature type="transmembrane region" description="Helical" evidence="15">
    <location>
        <begin position="36"/>
        <end position="69"/>
    </location>
</feature>
<dbReference type="EMBL" id="KU904482">
    <property type="protein sequence ID" value="AOW70972.1"/>
    <property type="molecule type" value="Genomic_DNA"/>
</dbReference>
<evidence type="ECO:0000256" key="8">
    <source>
        <dbReference type="ARBA" id="ARBA00022967"/>
    </source>
</evidence>
<keyword evidence="9 15" id="KW-0249">Electron transport</keyword>
<evidence type="ECO:0000256" key="9">
    <source>
        <dbReference type="ARBA" id="ARBA00022982"/>
    </source>
</evidence>
<keyword evidence="7 15" id="KW-0812">Transmembrane</keyword>
<keyword evidence="12 15" id="KW-0496">Mitochondrion</keyword>
<evidence type="ECO:0000256" key="4">
    <source>
        <dbReference type="ARBA" id="ARBA00021095"/>
    </source>
</evidence>
<evidence type="ECO:0000256" key="14">
    <source>
        <dbReference type="ARBA" id="ARBA00049551"/>
    </source>
</evidence>
<comment type="subcellular location">
    <subcellularLocation>
        <location evidence="1 15">Mitochondrion membrane</location>
        <topology evidence="1 15">Multi-pass membrane protein</topology>
    </subcellularLocation>
</comment>
<geneLocation type="mitochondrion" evidence="18"/>
<evidence type="ECO:0000256" key="6">
    <source>
        <dbReference type="ARBA" id="ARBA00022660"/>
    </source>
</evidence>
<comment type="similarity">
    <text evidence="2 15">Belongs to the complex I subunit 6 family.</text>
</comment>
<dbReference type="Gene3D" id="1.20.120.1200">
    <property type="entry name" value="NADH-ubiquinone/plastoquinone oxidoreductase chain 6, subunit NuoJ"/>
    <property type="match status" value="1"/>
</dbReference>
<dbReference type="InterPro" id="IPR001457">
    <property type="entry name" value="NADH_UbQ/plastoQ_OxRdtase_su6"/>
</dbReference>
<organism evidence="18">
    <name type="scientific">Siren intermedia texana</name>
    <name type="common">Rio Grande lesser siren</name>
    <dbReference type="NCBI Taxonomy" id="1303107"/>
    <lineage>
        <taxon>Eukaryota</taxon>
        <taxon>Metazoa</taxon>
        <taxon>Chordata</taxon>
        <taxon>Craniata</taxon>
        <taxon>Vertebrata</taxon>
        <taxon>Euteleostomi</taxon>
        <taxon>Amphibia</taxon>
        <taxon>Batrachia</taxon>
        <taxon>Caudata</taxon>
        <taxon>Sirenoidea</taxon>
        <taxon>Sirenidae</taxon>
        <taxon>Siren</taxon>
    </lineage>
</organism>
<evidence type="ECO:0000256" key="13">
    <source>
        <dbReference type="ARBA" id="ARBA00023136"/>
    </source>
</evidence>
<keyword evidence="8 15" id="KW-1278">Translocase</keyword>
<dbReference type="AlphaFoldDB" id="A0A343A0F2"/>
<dbReference type="EC" id="7.1.1.2" evidence="3 15"/>
<evidence type="ECO:0000256" key="5">
    <source>
        <dbReference type="ARBA" id="ARBA00022448"/>
    </source>
</evidence>
<dbReference type="PANTHER" id="PTHR11435:SF1">
    <property type="entry name" value="NADH-UBIQUINONE OXIDOREDUCTASE CHAIN 6"/>
    <property type="match status" value="1"/>
</dbReference>
<dbReference type="EMBL" id="KU904483">
    <property type="protein sequence ID" value="AOW70985.1"/>
    <property type="molecule type" value="Genomic_DNA"/>
</dbReference>
<feature type="transmembrane region" description="Helical" evidence="15">
    <location>
        <begin position="134"/>
        <end position="159"/>
    </location>
</feature>
<dbReference type="GO" id="GO:0008137">
    <property type="term" value="F:NADH dehydrogenase (ubiquinone) activity"/>
    <property type="evidence" value="ECO:0007669"/>
    <property type="project" value="UniProtKB-UniRule"/>
</dbReference>
<protein>
    <recommendedName>
        <fullName evidence="4 15">NADH-ubiquinone oxidoreductase chain 6</fullName>
        <ecNumber evidence="3 15">7.1.1.2</ecNumber>
    </recommendedName>
</protein>
<evidence type="ECO:0000256" key="15">
    <source>
        <dbReference type="RuleBase" id="RU004430"/>
    </source>
</evidence>
<proteinExistence type="inferred from homology"/>
<keyword evidence="5 15" id="KW-0813">Transport</keyword>
<feature type="transmembrane region" description="Helical" evidence="15">
    <location>
        <begin position="81"/>
        <end position="104"/>
    </location>
</feature>
<feature type="chain" id="PRO_5033343953" description="NADH-ubiquinone oxidoreductase chain 6" evidence="16">
    <location>
        <begin position="22"/>
        <end position="171"/>
    </location>
</feature>
<dbReference type="EMBL" id="KU904486">
    <property type="protein sequence ID" value="AOW71024.1"/>
    <property type="molecule type" value="Genomic_DNA"/>
</dbReference>
<keyword evidence="16" id="KW-0732">Signal</keyword>
<evidence type="ECO:0000313" key="17">
    <source>
        <dbReference type="EMBL" id="AOW70972.1"/>
    </source>
</evidence>
<evidence type="ECO:0000313" key="20">
    <source>
        <dbReference type="EMBL" id="AOW71037.1"/>
    </source>
</evidence>
<evidence type="ECO:0000256" key="12">
    <source>
        <dbReference type="ARBA" id="ARBA00023128"/>
    </source>
</evidence>
<keyword evidence="10 15" id="KW-1133">Transmembrane helix</keyword>
<evidence type="ECO:0000256" key="16">
    <source>
        <dbReference type="SAM" id="SignalP"/>
    </source>
</evidence>
<dbReference type="GO" id="GO:0031966">
    <property type="term" value="C:mitochondrial membrane"/>
    <property type="evidence" value="ECO:0007669"/>
    <property type="project" value="UniProtKB-SubCell"/>
</dbReference>
<keyword evidence="11 15" id="KW-0520">NAD</keyword>
<evidence type="ECO:0000256" key="2">
    <source>
        <dbReference type="ARBA" id="ARBA00005698"/>
    </source>
</evidence>
<feature type="signal peptide" evidence="16">
    <location>
        <begin position="1"/>
        <end position="21"/>
    </location>
</feature>
<dbReference type="InterPro" id="IPR042106">
    <property type="entry name" value="Nuo/plastoQ_OxRdtase_6_NuoJ"/>
</dbReference>
<gene>
    <name evidence="18" type="primary">ND6</name>
</gene>
<evidence type="ECO:0000256" key="3">
    <source>
        <dbReference type="ARBA" id="ARBA00012944"/>
    </source>
</evidence>
<keyword evidence="15" id="KW-0830">Ubiquinone</keyword>
<dbReference type="Pfam" id="PF00499">
    <property type="entry name" value="Oxidored_q3"/>
    <property type="match status" value="1"/>
</dbReference>
<evidence type="ECO:0000256" key="11">
    <source>
        <dbReference type="ARBA" id="ARBA00023027"/>
    </source>
</evidence>
<keyword evidence="6 15" id="KW-0679">Respiratory chain</keyword>
<comment type="function">
    <text evidence="15">Core subunit of the mitochondrial membrane respiratory chain NADH dehydrogenase (Complex I) which catalyzes electron transfer from NADH through the respiratory chain, using ubiquinone as an electron acceptor. Essential for the catalytic activity and assembly of complex I.</text>
</comment>
<evidence type="ECO:0000256" key="1">
    <source>
        <dbReference type="ARBA" id="ARBA00004225"/>
    </source>
</evidence>